<dbReference type="InterPro" id="IPR017943">
    <property type="entry name" value="Bactericidal_perm-incr_a/b_dom"/>
</dbReference>
<evidence type="ECO:0000256" key="4">
    <source>
        <dbReference type="SAM" id="SignalP"/>
    </source>
</evidence>
<dbReference type="SMART" id="SM00329">
    <property type="entry name" value="BPI2"/>
    <property type="match status" value="1"/>
</dbReference>
<keyword evidence="2" id="KW-1015">Disulfide bond</keyword>
<reference evidence="7 8" key="1">
    <citation type="submission" date="2020-04" db="EMBL/GenBank/DDBJ databases">
        <authorList>
            <person name="Laetsch R D."/>
            <person name="Stevens L."/>
            <person name="Kumar S."/>
            <person name="Blaxter L. M."/>
        </authorList>
    </citation>
    <scope>NUCLEOTIDE SEQUENCE [LARGE SCALE GENOMIC DNA]</scope>
</reference>
<dbReference type="OrthoDB" id="5874601at2759"/>
<feature type="chain" id="PRO_5035858123" description="Lipid-binding serum glycoprotein C-terminal domain-containing protein" evidence="4">
    <location>
        <begin position="17"/>
        <end position="917"/>
    </location>
</feature>
<dbReference type="PANTHER" id="PTHR10504">
    <property type="entry name" value="BACTERICIDAL PERMEABILITY-INCREASING BPI PROTEIN-RELATED"/>
    <property type="match status" value="1"/>
</dbReference>
<name>A0A8S1F0P4_9PELO</name>
<dbReference type="Pfam" id="PF01273">
    <property type="entry name" value="LBP_BPI_CETP"/>
    <property type="match status" value="1"/>
</dbReference>
<dbReference type="Gene3D" id="3.15.10.10">
    <property type="entry name" value="Bactericidal permeability-increasing protein, domain 1"/>
    <property type="match status" value="1"/>
</dbReference>
<evidence type="ECO:0000313" key="8">
    <source>
        <dbReference type="Proteomes" id="UP000494206"/>
    </source>
</evidence>
<feature type="signal peptide" evidence="4">
    <location>
        <begin position="1"/>
        <end position="16"/>
    </location>
</feature>
<dbReference type="Proteomes" id="UP000494206">
    <property type="component" value="Unassembled WGS sequence"/>
</dbReference>
<accession>A0A8S1F0P4</accession>
<dbReference type="EMBL" id="CADEPM010000006">
    <property type="protein sequence ID" value="CAB3407161.1"/>
    <property type="molecule type" value="Genomic_DNA"/>
</dbReference>
<evidence type="ECO:0000256" key="2">
    <source>
        <dbReference type="ARBA" id="ARBA00023157"/>
    </source>
</evidence>
<evidence type="ECO:0000259" key="5">
    <source>
        <dbReference type="SMART" id="SM00328"/>
    </source>
</evidence>
<evidence type="ECO:0000256" key="1">
    <source>
        <dbReference type="ARBA" id="ARBA00007292"/>
    </source>
</evidence>
<keyword evidence="8" id="KW-1185">Reference proteome</keyword>
<dbReference type="Pfam" id="PF02886">
    <property type="entry name" value="LBP_BPI_CETP_C"/>
    <property type="match status" value="1"/>
</dbReference>
<dbReference type="SMART" id="SM00328">
    <property type="entry name" value="BPI1"/>
    <property type="match status" value="1"/>
</dbReference>
<dbReference type="InterPro" id="IPR001124">
    <property type="entry name" value="Lipid-bd_serum_glycop_C"/>
</dbReference>
<feature type="domain" description="Lipid-binding serum glycoprotein C-terminal" evidence="6">
    <location>
        <begin position="606"/>
        <end position="901"/>
    </location>
</feature>
<dbReference type="GO" id="GO:0008289">
    <property type="term" value="F:lipid binding"/>
    <property type="evidence" value="ECO:0007669"/>
    <property type="project" value="InterPro"/>
</dbReference>
<comment type="similarity">
    <text evidence="1">Belongs to the BPI/LBP/Plunc superfamily. BPI/LBP family.</text>
</comment>
<feature type="domain" description="Lipid-binding serum glycoprotein N-terminal" evidence="5">
    <location>
        <begin position="196"/>
        <end position="424"/>
    </location>
</feature>
<comment type="caution">
    <text evidence="7">The sequence shown here is derived from an EMBL/GenBank/DDBJ whole genome shotgun (WGS) entry which is preliminary data.</text>
</comment>
<keyword evidence="4" id="KW-0732">Signal</keyword>
<evidence type="ECO:0000259" key="6">
    <source>
        <dbReference type="SMART" id="SM00329"/>
    </source>
</evidence>
<dbReference type="PANTHER" id="PTHR10504:SF144">
    <property type="entry name" value="BPI1 DOMAIN-CONTAINING PROTEIN"/>
    <property type="match status" value="1"/>
</dbReference>
<gene>
    <name evidence="7" type="ORF">CBOVIS_LOCUS9128</name>
</gene>
<evidence type="ECO:0008006" key="9">
    <source>
        <dbReference type="Google" id="ProtNLM"/>
    </source>
</evidence>
<feature type="region of interest" description="Disordered" evidence="3">
    <location>
        <begin position="410"/>
        <end position="433"/>
    </location>
</feature>
<dbReference type="InterPro" id="IPR017942">
    <property type="entry name" value="Lipid-bd_serum_glycop_N"/>
</dbReference>
<dbReference type="Gene3D" id="3.15.20.10">
    <property type="entry name" value="Bactericidal permeability-increasing protein, domain 2"/>
    <property type="match status" value="1"/>
</dbReference>
<evidence type="ECO:0000313" key="7">
    <source>
        <dbReference type="EMBL" id="CAB3407161.1"/>
    </source>
</evidence>
<dbReference type="InterPro" id="IPR032942">
    <property type="entry name" value="BPI/LBP/Plunc"/>
</dbReference>
<organism evidence="7 8">
    <name type="scientific">Caenorhabditis bovis</name>
    <dbReference type="NCBI Taxonomy" id="2654633"/>
    <lineage>
        <taxon>Eukaryota</taxon>
        <taxon>Metazoa</taxon>
        <taxon>Ecdysozoa</taxon>
        <taxon>Nematoda</taxon>
        <taxon>Chromadorea</taxon>
        <taxon>Rhabditida</taxon>
        <taxon>Rhabditina</taxon>
        <taxon>Rhabditomorpha</taxon>
        <taxon>Rhabditoidea</taxon>
        <taxon>Rhabditidae</taxon>
        <taxon>Peloderinae</taxon>
        <taxon>Caenorhabditis</taxon>
    </lineage>
</organism>
<dbReference type="GO" id="GO:0005615">
    <property type="term" value="C:extracellular space"/>
    <property type="evidence" value="ECO:0007669"/>
    <property type="project" value="TreeGrafter"/>
</dbReference>
<evidence type="ECO:0000256" key="3">
    <source>
        <dbReference type="SAM" id="MobiDB-lite"/>
    </source>
</evidence>
<sequence>MNVYLVLLVLFIGVQAELNATYNLADKHGFMNQTWELWNGTFNHIDQETEAWEKFYNMIDQEKFSYQDCSMKHPISYEPYPYRFNVQARTVTKCVIHEMHLEKQTEHEEKHSRNEFSFHINATYWAYTGRSYVYPTIFHCRRIFLLIGYLNAGGSGYAGGAIAGGAIATNNGQFSGPDFNPILFQGTRGYPGIRARLNSRAFQYASTLVGDLLNTEIKKARIPPITQCIPMVQGCVNIYNLYVSRYRCPQRIVLYPAPPNRIVLQVQNVDIGVTGNLGGQVVVLLPIALSGIVQLNIHQATITVQLAIERGPNGPYVRLLSCDMQIGYADAYIENGGLVGDIVNSQFRSQISNQVRQMIPGQVCGQLPNIINEKLNSKLGALPQSIAVSQMLSLLGGALNLGGGGGGGTCPSTCPKSAAPATSSSLTSVPSPAPAAPLAVSAPTYTQGGMAPQIPTSAYTESNRAVRNIPRRHKRAYPVYHYPVYRQQSVRAAGVQQYSQALAPVKLGASPRYPPPPTVAVGPPVLLPPPDCSKCPASGASDDPASFLRQIAAHLDFTKLNDLYLSLQYLQSYATPNDYTIDLSGEFNSYGLSGSPFGAFPTQFPPYGPQMAEFILSDYTLNTLFYQLHRKQFLSFRIGPDTPKIGELLKTTCSDDDDDLEATEVELDEEEARRRRRLAAKEKSKFRTRRGVHTSEIVVRPKETIVRHHATHLVNETKKVRTKRRRDPRKRRQEDTAGLADLGICFGDILPAIREKYPNQTIAVLIRTTRAPSVILSQNRGGQATLDLIADADIYIDGTNNKVGTITIAATVVLTVQIAGSRLTGSAEITNLHLSDRTGTLGLPQDALDNLGNLGKELLQKVANDSLQKGINFQIPNNLPLPIGIINPQVRIIEHGLHIATDFTISPSLLAAGTGSC</sequence>
<proteinExistence type="inferred from homology"/>
<dbReference type="SUPFAM" id="SSF55394">
    <property type="entry name" value="Bactericidal permeability-increasing protein, BPI"/>
    <property type="match status" value="2"/>
</dbReference>
<protein>
    <recommendedName>
        <fullName evidence="9">Lipid-binding serum glycoprotein C-terminal domain-containing protein</fullName>
    </recommendedName>
</protein>
<dbReference type="AlphaFoldDB" id="A0A8S1F0P4"/>